<name>A0A9P0ZCD9_CUSEU</name>
<reference evidence="2" key="1">
    <citation type="submission" date="2022-07" db="EMBL/GenBank/DDBJ databases">
        <authorList>
            <person name="Macas J."/>
            <person name="Novak P."/>
            <person name="Neumann P."/>
        </authorList>
    </citation>
    <scope>NUCLEOTIDE SEQUENCE</scope>
</reference>
<feature type="compositionally biased region" description="Acidic residues" evidence="1">
    <location>
        <begin position="40"/>
        <end position="59"/>
    </location>
</feature>
<feature type="region of interest" description="Disordered" evidence="1">
    <location>
        <begin position="1"/>
        <end position="140"/>
    </location>
</feature>
<feature type="compositionally biased region" description="Basic residues" evidence="1">
    <location>
        <begin position="109"/>
        <end position="119"/>
    </location>
</feature>
<gene>
    <name evidence="2" type="ORF">CEURO_LOCUS13015</name>
</gene>
<evidence type="ECO:0000256" key="1">
    <source>
        <dbReference type="SAM" id="MobiDB-lite"/>
    </source>
</evidence>
<evidence type="ECO:0000313" key="3">
    <source>
        <dbReference type="Proteomes" id="UP001152484"/>
    </source>
</evidence>
<proteinExistence type="predicted"/>
<dbReference type="Proteomes" id="UP001152484">
    <property type="component" value="Unassembled WGS sequence"/>
</dbReference>
<dbReference type="AlphaFoldDB" id="A0A9P0ZCD9"/>
<evidence type="ECO:0000313" key="2">
    <source>
        <dbReference type="EMBL" id="CAH9095138.1"/>
    </source>
</evidence>
<feature type="compositionally biased region" description="Basic and acidic residues" evidence="1">
    <location>
        <begin position="20"/>
        <end position="39"/>
    </location>
</feature>
<comment type="caution">
    <text evidence="2">The sequence shown here is derived from an EMBL/GenBank/DDBJ whole genome shotgun (WGS) entry which is preliminary data.</text>
</comment>
<dbReference type="EMBL" id="CAMAPE010000033">
    <property type="protein sequence ID" value="CAH9095138.1"/>
    <property type="molecule type" value="Genomic_DNA"/>
</dbReference>
<organism evidence="2 3">
    <name type="scientific">Cuscuta europaea</name>
    <name type="common">European dodder</name>
    <dbReference type="NCBI Taxonomy" id="41803"/>
    <lineage>
        <taxon>Eukaryota</taxon>
        <taxon>Viridiplantae</taxon>
        <taxon>Streptophyta</taxon>
        <taxon>Embryophyta</taxon>
        <taxon>Tracheophyta</taxon>
        <taxon>Spermatophyta</taxon>
        <taxon>Magnoliopsida</taxon>
        <taxon>eudicotyledons</taxon>
        <taxon>Gunneridae</taxon>
        <taxon>Pentapetalae</taxon>
        <taxon>asterids</taxon>
        <taxon>lamiids</taxon>
        <taxon>Solanales</taxon>
        <taxon>Convolvulaceae</taxon>
        <taxon>Cuscuteae</taxon>
        <taxon>Cuscuta</taxon>
        <taxon>Cuscuta subgen. Cuscuta</taxon>
    </lineage>
</organism>
<keyword evidence="3" id="KW-1185">Reference proteome</keyword>
<sequence length="140" mass="15184">MVPIDGRSMPSDVDLTASLDEEHYPFDEEDTSPRVKLNTEEDFIEEMEDTSDYRTEDDEGCRSGEACSTSSGEDKGDSGSPLKGDGASSSSAIPCPPPLSAIHGDAPRKMCRRRTRKGLGPRLSQLDLTNLHHPAAKFDG</sequence>
<protein>
    <submittedName>
        <fullName evidence="2">Uncharacterized protein</fullName>
    </submittedName>
</protein>
<dbReference type="OrthoDB" id="1328474at2759"/>
<accession>A0A9P0ZCD9</accession>